<keyword evidence="1" id="KW-0677">Repeat</keyword>
<dbReference type="PANTHER" id="PTHR22872:SF2">
    <property type="entry name" value="INHIBITOR OF BRUTON TYROSINE KINASE"/>
    <property type="match status" value="1"/>
</dbReference>
<dbReference type="Gene3D" id="1.25.40.20">
    <property type="entry name" value="Ankyrin repeat-containing domain"/>
    <property type="match status" value="1"/>
</dbReference>
<feature type="region of interest" description="Disordered" evidence="4">
    <location>
        <begin position="812"/>
        <end position="906"/>
    </location>
</feature>
<dbReference type="InterPro" id="IPR009091">
    <property type="entry name" value="RCC1/BLIP-II"/>
</dbReference>
<dbReference type="STRING" id="33097.A0A150GB85"/>
<feature type="repeat" description="RCC1" evidence="3">
    <location>
        <begin position="136"/>
        <end position="193"/>
    </location>
</feature>
<evidence type="ECO:0000313" key="6">
    <source>
        <dbReference type="EMBL" id="KXZ47089.1"/>
    </source>
</evidence>
<gene>
    <name evidence="6" type="ORF">GPECTOR_38g326</name>
</gene>
<protein>
    <recommendedName>
        <fullName evidence="5">RCC1-like domain-containing protein</fullName>
    </recommendedName>
</protein>
<evidence type="ECO:0000256" key="2">
    <source>
        <dbReference type="PROSITE-ProRule" id="PRU00023"/>
    </source>
</evidence>
<sequence>MDTLVEVVKFGSSVHVAAAVQKLAGQINKTPLHRALYLGHLAAAAKLLQAGAALEAPDHKERTPVDLVSAELQRMPVAGTGRCSCIYSWGSGANYQLGTGSTDFHLTPLRVEALQGHNVVALVAAKFHSAALTADGRLLTWGWGRGGRLGHPDYNIHSGEAALIQPWQVAGLGRRQVVSVAAAKHHMLVATSTGDLWTWGGNRDGKLGYPNVDTQPTPRKVDFRGRAVLVGASNRHSACVTSAGEVWTWGANNDGQLGYGTNNSANNPAPRLVEAMKGKPLVALSLSKRHTVVLTADGDAYTWGHRVVTPRRVPLAGSRDTARLAATAGQVAAASAAGGAGPQASATAAGAATAGAAGEVRFHRNHAEVVRPEAVLAAAGFVHTTVVTRTGAVLCWRSADPALRPTEVAGPLAGKRVVAVAASKTRTVVCTDAGQVYMWEAKEAKERSGGTARSGQEAAGAATGQAAAAGAGGGAAAVGAGTPTVTAAAAAGGSGTVLAGPTAGAAAAEEAPEIVPARVPGLTRVAAVAVLCQRAVATQLVEPRTALPLLEYADVAGAALLRCYCMAVAVANLDCALLEAPAGLTGLPPHLLAELEHLYRAALLLPPPQAAVPGSAAGSLRGSSAGGVGGGGADALEAFHRRRVIVSRLQKGRRPTAPPKWLEGAAAAERMAPHASSRVAAAASAALGAIGHAALPGLQPLAVPALGVTMGHGSGGGEEGAAGMGPDEEVARLARNLQRKLQQIADLDAAQRGGRQLDSQQLAKLSQRGALQEALQALAAGASVEAVRQAIAHSAEVVSKLAARPDAAAVTAAAPSGSGGAGSSARAAAGGAGGAPQQARTTGAGATAAAPAALAPAGPSCSAGGSASASVAVPPTGGKSPVLPEKTPTAGTPGGGAAAAAAKKQQQQRRGGLSMFLAGALDQPIIPVPPTPPSTASPAAAKGPAWGGLTPQAAAAGAEGLRVLLSQLNPPSAAPVQASAAAQAQQLLPPVAASSASVPSRAPSGNLSAAAALPSRSPSGPLPLPLAQSGAAAFGGFPIAAAAGPGPSSAATARKPGQAAPATGGARPVAGVAASPIVSQQAASGSIAAAAGGGGSGVGGGGGGGGAGGGATSVKLSLAEFMSGRPVAAPLQAQKAREADREPAAPAWGGVLGSSPPSAKSLLDIQAEQAQVQKRAAANWAKTPAPGGAQASSSVLINAAATGADAAAAVPLGASPPGGSRSLLSGLSPAPPTQQPSKWFIPEECHPSVAARPLSAIQLEERAIKELESARHEARAAAHAPSRMQARLRVGPQALQAPHRAGSGEAGGGAGAAVRARA</sequence>
<dbReference type="OrthoDB" id="1893551at2759"/>
<dbReference type="InterPro" id="IPR036770">
    <property type="entry name" value="Ankyrin_rpt-contain_sf"/>
</dbReference>
<dbReference type="PROSITE" id="PS50088">
    <property type="entry name" value="ANK_REPEAT"/>
    <property type="match status" value="1"/>
</dbReference>
<feature type="region of interest" description="Disordered" evidence="4">
    <location>
        <begin position="1134"/>
        <end position="1155"/>
    </location>
</feature>
<dbReference type="Pfam" id="PF25390">
    <property type="entry name" value="WD40_RLD"/>
    <property type="match status" value="1"/>
</dbReference>
<dbReference type="PRINTS" id="PR00633">
    <property type="entry name" value="RCCNDNSATION"/>
</dbReference>
<dbReference type="Gene3D" id="2.130.10.30">
    <property type="entry name" value="Regulator of chromosome condensation 1/beta-lactamase-inhibitor protein II"/>
    <property type="match status" value="3"/>
</dbReference>
<dbReference type="InterPro" id="IPR058923">
    <property type="entry name" value="RCC1-like_dom"/>
</dbReference>
<name>A0A150GB85_GONPE</name>
<feature type="compositionally biased region" description="Low complexity" evidence="4">
    <location>
        <begin position="823"/>
        <end position="877"/>
    </location>
</feature>
<keyword evidence="7" id="KW-1185">Reference proteome</keyword>
<comment type="caution">
    <text evidence="6">The sequence shown here is derived from an EMBL/GenBank/DDBJ whole genome shotgun (WGS) entry which is preliminary data.</text>
</comment>
<feature type="repeat" description="RCC1" evidence="3">
    <location>
        <begin position="244"/>
        <end position="297"/>
    </location>
</feature>
<evidence type="ECO:0000259" key="5">
    <source>
        <dbReference type="Pfam" id="PF25390"/>
    </source>
</evidence>
<reference evidence="7" key="1">
    <citation type="journal article" date="2016" name="Nat. Commun.">
        <title>The Gonium pectorale genome demonstrates co-option of cell cycle regulation during the evolution of multicellularity.</title>
        <authorList>
            <person name="Hanschen E.R."/>
            <person name="Marriage T.N."/>
            <person name="Ferris P.J."/>
            <person name="Hamaji T."/>
            <person name="Toyoda A."/>
            <person name="Fujiyama A."/>
            <person name="Neme R."/>
            <person name="Noguchi H."/>
            <person name="Minakuchi Y."/>
            <person name="Suzuki M."/>
            <person name="Kawai-Toyooka H."/>
            <person name="Smith D.R."/>
            <person name="Sparks H."/>
            <person name="Anderson J."/>
            <person name="Bakaric R."/>
            <person name="Luria V."/>
            <person name="Karger A."/>
            <person name="Kirschner M.W."/>
            <person name="Durand P.M."/>
            <person name="Michod R.E."/>
            <person name="Nozaki H."/>
            <person name="Olson B.J."/>
        </authorList>
    </citation>
    <scope>NUCLEOTIDE SEQUENCE [LARGE SCALE GENOMIC DNA]</scope>
    <source>
        <strain evidence="7">NIES-2863</strain>
    </source>
</reference>
<dbReference type="InterPro" id="IPR000408">
    <property type="entry name" value="Reg_chr_condens"/>
</dbReference>
<dbReference type="InterPro" id="IPR002110">
    <property type="entry name" value="Ankyrin_rpt"/>
</dbReference>
<dbReference type="PROSITE" id="PS50012">
    <property type="entry name" value="RCC1_3"/>
    <property type="match status" value="4"/>
</dbReference>
<dbReference type="InterPro" id="IPR051625">
    <property type="entry name" value="Signaling_Regulatory_Domain"/>
</dbReference>
<feature type="repeat" description="ANK" evidence="2">
    <location>
        <begin position="27"/>
        <end position="59"/>
    </location>
</feature>
<proteinExistence type="predicted"/>
<feature type="domain" description="RCC1-like" evidence="5">
    <location>
        <begin position="86"/>
        <end position="305"/>
    </location>
</feature>
<accession>A0A150GB85</accession>
<feature type="region of interest" description="Disordered" evidence="4">
    <location>
        <begin position="995"/>
        <end position="1016"/>
    </location>
</feature>
<dbReference type="SUPFAM" id="SSF50985">
    <property type="entry name" value="RCC1/BLIP-II"/>
    <property type="match status" value="1"/>
</dbReference>
<evidence type="ECO:0000256" key="4">
    <source>
        <dbReference type="SAM" id="MobiDB-lite"/>
    </source>
</evidence>
<dbReference type="EMBL" id="LSYV01000039">
    <property type="protein sequence ID" value="KXZ47089.1"/>
    <property type="molecule type" value="Genomic_DNA"/>
</dbReference>
<organism evidence="6 7">
    <name type="scientific">Gonium pectorale</name>
    <name type="common">Green alga</name>
    <dbReference type="NCBI Taxonomy" id="33097"/>
    <lineage>
        <taxon>Eukaryota</taxon>
        <taxon>Viridiplantae</taxon>
        <taxon>Chlorophyta</taxon>
        <taxon>core chlorophytes</taxon>
        <taxon>Chlorophyceae</taxon>
        <taxon>CS clade</taxon>
        <taxon>Chlamydomonadales</taxon>
        <taxon>Volvocaceae</taxon>
        <taxon>Gonium</taxon>
    </lineage>
</organism>
<feature type="region of interest" description="Disordered" evidence="4">
    <location>
        <begin position="1293"/>
        <end position="1318"/>
    </location>
</feature>
<keyword evidence="2" id="KW-0040">ANK repeat</keyword>
<feature type="repeat" description="RCC1" evidence="3">
    <location>
        <begin position="84"/>
        <end position="135"/>
    </location>
</feature>
<dbReference type="Proteomes" id="UP000075714">
    <property type="component" value="Unassembled WGS sequence"/>
</dbReference>
<dbReference type="SUPFAM" id="SSF48403">
    <property type="entry name" value="Ankyrin repeat"/>
    <property type="match status" value="1"/>
</dbReference>
<evidence type="ECO:0000313" key="7">
    <source>
        <dbReference type="Proteomes" id="UP000075714"/>
    </source>
</evidence>
<dbReference type="PANTHER" id="PTHR22872">
    <property type="entry name" value="BTK-BINDING PROTEIN-RELATED"/>
    <property type="match status" value="1"/>
</dbReference>
<feature type="repeat" description="RCC1" evidence="3">
    <location>
        <begin position="194"/>
        <end position="243"/>
    </location>
</feature>
<evidence type="ECO:0000256" key="1">
    <source>
        <dbReference type="ARBA" id="ARBA00022737"/>
    </source>
</evidence>
<feature type="region of interest" description="Disordered" evidence="4">
    <location>
        <begin position="1045"/>
        <end position="1067"/>
    </location>
</feature>
<dbReference type="PROSITE" id="PS50297">
    <property type="entry name" value="ANK_REP_REGION"/>
    <property type="match status" value="1"/>
</dbReference>
<evidence type="ECO:0000256" key="3">
    <source>
        <dbReference type="PROSITE-ProRule" id="PRU00235"/>
    </source>
</evidence>